<reference evidence="1" key="1">
    <citation type="submission" date="2021-04" db="EMBL/GenBank/DDBJ databases">
        <title>Pseudaminobacter soli sp. nov., isolated from paddy soil contaminated by heavy metals.</title>
        <authorList>
            <person name="Zhang K."/>
        </authorList>
    </citation>
    <scope>NUCLEOTIDE SEQUENCE</scope>
    <source>
        <strain evidence="1">19-2017</strain>
    </source>
</reference>
<name>A0A942DZR8_9HYPH</name>
<dbReference type="Pfam" id="PF11011">
    <property type="entry name" value="DUF2849"/>
    <property type="match status" value="1"/>
</dbReference>
<dbReference type="AlphaFoldDB" id="A0A942DZR8"/>
<evidence type="ECO:0000313" key="1">
    <source>
        <dbReference type="EMBL" id="MBS3650167.1"/>
    </source>
</evidence>
<dbReference type="Proteomes" id="UP000680348">
    <property type="component" value="Unassembled WGS sequence"/>
</dbReference>
<gene>
    <name evidence="1" type="ORF">KEU06_16255</name>
</gene>
<dbReference type="InterPro" id="IPR021270">
    <property type="entry name" value="DUF2849"/>
</dbReference>
<comment type="caution">
    <text evidence="1">The sequence shown here is derived from an EMBL/GenBank/DDBJ whole genome shotgun (WGS) entry which is preliminary data.</text>
</comment>
<organism evidence="1 2">
    <name type="scientific">Pseudaminobacter soli</name>
    <name type="common">ex Zhang et al. 2022</name>
    <dbReference type="NCBI Taxonomy" id="2831468"/>
    <lineage>
        <taxon>Bacteria</taxon>
        <taxon>Pseudomonadati</taxon>
        <taxon>Pseudomonadota</taxon>
        <taxon>Alphaproteobacteria</taxon>
        <taxon>Hyphomicrobiales</taxon>
        <taxon>Phyllobacteriaceae</taxon>
        <taxon>Pseudaminobacter</taxon>
    </lineage>
</organism>
<accession>A0A942DZR8</accession>
<dbReference type="RefSeq" id="WP_188255717.1">
    <property type="nucleotide sequence ID" value="NZ_JABVCF010000008.1"/>
</dbReference>
<keyword evidence="2" id="KW-1185">Reference proteome</keyword>
<proteinExistence type="predicted"/>
<dbReference type="EMBL" id="JAGWCR010000008">
    <property type="protein sequence ID" value="MBS3650167.1"/>
    <property type="molecule type" value="Genomic_DNA"/>
</dbReference>
<sequence>MKVAAANRLTDGEAVWLSANGVWAETIQAAEVAADKQAEAELERTAKAAVAANQVIDLEFIDVELVDGSIIPIRLRERIKAAGPTIRLDLGKQARTAA</sequence>
<evidence type="ECO:0000313" key="2">
    <source>
        <dbReference type="Proteomes" id="UP000680348"/>
    </source>
</evidence>
<protein>
    <submittedName>
        <fullName evidence="1">DUF2849 domain-containing protein</fullName>
    </submittedName>
</protein>